<feature type="domain" description="Glycosyltransferase 2-like" evidence="4">
    <location>
        <begin position="5"/>
        <end position="142"/>
    </location>
</feature>
<evidence type="ECO:0000259" key="4">
    <source>
        <dbReference type="Pfam" id="PF00535"/>
    </source>
</evidence>
<dbReference type="PANTHER" id="PTHR43179:SF12">
    <property type="entry name" value="GALACTOFURANOSYLTRANSFERASE GLFT2"/>
    <property type="match status" value="1"/>
</dbReference>
<reference evidence="6" key="1">
    <citation type="submission" date="2016-10" db="EMBL/GenBank/DDBJ databases">
        <authorList>
            <person name="Varghese N."/>
            <person name="Submissions S."/>
        </authorList>
    </citation>
    <scope>NUCLEOTIDE SEQUENCE [LARGE SCALE GENOMIC DNA]</scope>
    <source>
        <strain evidence="6">8N4</strain>
    </source>
</reference>
<evidence type="ECO:0000256" key="3">
    <source>
        <dbReference type="ARBA" id="ARBA00022679"/>
    </source>
</evidence>
<dbReference type="AlphaFoldDB" id="A0A1H9DA80"/>
<evidence type="ECO:0000256" key="1">
    <source>
        <dbReference type="ARBA" id="ARBA00006739"/>
    </source>
</evidence>
<evidence type="ECO:0000313" key="5">
    <source>
        <dbReference type="EMBL" id="SEQ10406.1"/>
    </source>
</evidence>
<sequence length="301" mass="34522">MNITALIVTWNRLTQLQQSLKATLALPFQHVIIVDNGSSDGTDSWLKSLTDPRLHIVRATSNLGGAEGFYLGSEYIAKNIDTEWVVFYDDDAWPESNFIEKFSLLGLAEPAVVCARVIDCQGNLCQMNLPWRQRTITFRDNLEYIRHPEKFTVDALNSCAVISCSFVGCVVHATILSKTYDHIHRELFIYFDDVYYGYYLYLQGFSLHYQPELVMIHDIGGRSTGNFPAWKSYYLVRNMLLSRIIFKNNSFFSTSAIFFRIAKYLFIALKNPNTIYSISLLFKAIKDGLLDNRTPLNNKTL</sequence>
<dbReference type="InterPro" id="IPR001173">
    <property type="entry name" value="Glyco_trans_2-like"/>
</dbReference>
<comment type="similarity">
    <text evidence="1">Belongs to the glycosyltransferase 2 family.</text>
</comment>
<accession>A0A1H9DA80</accession>
<dbReference type="SUPFAM" id="SSF53448">
    <property type="entry name" value="Nucleotide-diphospho-sugar transferases"/>
    <property type="match status" value="1"/>
</dbReference>
<name>A0A1H9DA80_9GAMM</name>
<dbReference type="EMBL" id="FOGC01000001">
    <property type="protein sequence ID" value="SEQ10406.1"/>
    <property type="molecule type" value="Genomic_DNA"/>
</dbReference>
<organism evidence="5 6">
    <name type="scientific">Rosenbergiella nectarea</name>
    <dbReference type="NCBI Taxonomy" id="988801"/>
    <lineage>
        <taxon>Bacteria</taxon>
        <taxon>Pseudomonadati</taxon>
        <taxon>Pseudomonadota</taxon>
        <taxon>Gammaproteobacteria</taxon>
        <taxon>Enterobacterales</taxon>
        <taxon>Erwiniaceae</taxon>
        <taxon>Rosenbergiella</taxon>
    </lineage>
</organism>
<proteinExistence type="inferred from homology"/>
<keyword evidence="6" id="KW-1185">Reference proteome</keyword>
<dbReference type="Pfam" id="PF00535">
    <property type="entry name" value="Glycos_transf_2"/>
    <property type="match status" value="1"/>
</dbReference>
<dbReference type="OrthoDB" id="7665907at2"/>
<evidence type="ECO:0000256" key="2">
    <source>
        <dbReference type="ARBA" id="ARBA00022676"/>
    </source>
</evidence>
<gene>
    <name evidence="5" type="ORF">SAMN05216522_101206</name>
</gene>
<evidence type="ECO:0000313" key="6">
    <source>
        <dbReference type="Proteomes" id="UP000242515"/>
    </source>
</evidence>
<keyword evidence="3" id="KW-0808">Transferase</keyword>
<protein>
    <recommendedName>
        <fullName evidence="4">Glycosyltransferase 2-like domain-containing protein</fullName>
    </recommendedName>
</protein>
<dbReference type="Proteomes" id="UP000242515">
    <property type="component" value="Unassembled WGS sequence"/>
</dbReference>
<keyword evidence="2" id="KW-0328">Glycosyltransferase</keyword>
<dbReference type="InterPro" id="IPR029044">
    <property type="entry name" value="Nucleotide-diphossugar_trans"/>
</dbReference>
<dbReference type="GO" id="GO:0016757">
    <property type="term" value="F:glycosyltransferase activity"/>
    <property type="evidence" value="ECO:0007669"/>
    <property type="project" value="UniProtKB-KW"/>
</dbReference>
<dbReference type="STRING" id="988801.SAMN05216522_101206"/>
<dbReference type="Gene3D" id="3.90.550.10">
    <property type="entry name" value="Spore Coat Polysaccharide Biosynthesis Protein SpsA, Chain A"/>
    <property type="match status" value="1"/>
</dbReference>
<dbReference type="RefSeq" id="WP_092671444.1">
    <property type="nucleotide sequence ID" value="NZ_FOGC01000001.1"/>
</dbReference>
<dbReference type="PANTHER" id="PTHR43179">
    <property type="entry name" value="RHAMNOSYLTRANSFERASE WBBL"/>
    <property type="match status" value="1"/>
</dbReference>